<sequence length="334" mass="36501">MLKRHSNSPILRPSDIPGAHPLLVDASSVFNPGAIHFAGKHRMVLRTQSRSRESFMLPAESEDGVKFSVNGKPIVFANMPETPVVSHAYDPRLTIIDGRCYIMFAADLADCCTLGLAVTDDFEKFEFLGFTTGTYADTRNGVLFPEKINGRYLRLERPNIPQDEGNPTSGDIITLSESDDLLDWTHSANVISGRWRYWDERIGAGPPPIKTKHGWLVIYHGVATHFASSNIYQAGAVLLDPDDPSKVLARTRLNILEPRELYELTGQVPNVVFPSGCIPSEIGADGTVPDHATLNIYYGAADTCIGLATATVHEIIDACRTPSGDPGQPLTEVC</sequence>
<dbReference type="PIRSF" id="PIRSF016202">
    <property type="entry name" value="PH1107"/>
    <property type="match status" value="1"/>
</dbReference>
<evidence type="ECO:0000313" key="4">
    <source>
        <dbReference type="EMBL" id="BDS08854.1"/>
    </source>
</evidence>
<dbReference type="Gene3D" id="2.115.10.20">
    <property type="entry name" value="Glycosyl hydrolase domain, family 43"/>
    <property type="match status" value="1"/>
</dbReference>
<evidence type="ECO:0000256" key="1">
    <source>
        <dbReference type="ARBA" id="ARBA00022676"/>
    </source>
</evidence>
<dbReference type="InterPro" id="IPR023296">
    <property type="entry name" value="Glyco_hydro_beta-prop_sf"/>
</dbReference>
<evidence type="ECO:0000256" key="2">
    <source>
        <dbReference type="ARBA" id="ARBA00022679"/>
    </source>
</evidence>
<dbReference type="EMBL" id="AP026866">
    <property type="protein sequence ID" value="BDS08854.1"/>
    <property type="molecule type" value="Genomic_DNA"/>
</dbReference>
<reference evidence="4" key="1">
    <citation type="submission" date="2024-07" db="EMBL/GenBank/DDBJ databases">
        <title>Complete genome sequence of Verrucomicrobiaceae bacterium NT6N.</title>
        <authorList>
            <person name="Huang C."/>
            <person name="Takami H."/>
            <person name="Hamasaki K."/>
        </authorList>
    </citation>
    <scope>NUCLEOTIDE SEQUENCE</scope>
    <source>
        <strain evidence="4">NT6N</strain>
    </source>
</reference>
<comment type="similarity">
    <text evidence="3">Belongs to the glycosyl hydrolase 130 family.</text>
</comment>
<keyword evidence="2" id="KW-0808">Transferase</keyword>
<organism evidence="4">
    <name type="scientific">Oceaniferula spumae</name>
    <dbReference type="NCBI Taxonomy" id="2979115"/>
    <lineage>
        <taxon>Bacteria</taxon>
        <taxon>Pseudomonadati</taxon>
        <taxon>Verrucomicrobiota</taxon>
        <taxon>Verrucomicrobiia</taxon>
        <taxon>Verrucomicrobiales</taxon>
        <taxon>Verrucomicrobiaceae</taxon>
        <taxon>Oceaniferula</taxon>
    </lineage>
</organism>
<dbReference type="KEGG" id="osu:NT6N_38940"/>
<dbReference type="GO" id="GO:0016757">
    <property type="term" value="F:glycosyltransferase activity"/>
    <property type="evidence" value="ECO:0007669"/>
    <property type="project" value="UniProtKB-KW"/>
</dbReference>
<dbReference type="AlphaFoldDB" id="A0AAT9FSI6"/>
<gene>
    <name evidence="4" type="ORF">NT6N_38940</name>
</gene>
<dbReference type="SUPFAM" id="SSF75005">
    <property type="entry name" value="Arabinanase/levansucrase/invertase"/>
    <property type="match status" value="1"/>
</dbReference>
<protein>
    <submittedName>
        <fullName evidence="4">Glycosylase</fullName>
    </submittedName>
</protein>
<accession>A0AAT9FSI6</accession>
<name>A0AAT9FSI6_9BACT</name>
<dbReference type="Pfam" id="PF04041">
    <property type="entry name" value="Glyco_hydro_130"/>
    <property type="match status" value="1"/>
</dbReference>
<dbReference type="PANTHER" id="PTHR34106:SF1">
    <property type="entry name" value="1,4-BETA-MANNOSYL-N-ACETYLGLUCOSAMINE PHOSPHORYLASE"/>
    <property type="match status" value="1"/>
</dbReference>
<keyword evidence="1" id="KW-0328">Glycosyltransferase</keyword>
<dbReference type="CDD" id="cd08993">
    <property type="entry name" value="GH130"/>
    <property type="match status" value="1"/>
</dbReference>
<evidence type="ECO:0000256" key="3">
    <source>
        <dbReference type="ARBA" id="ARBA00024356"/>
    </source>
</evidence>
<dbReference type="PANTHER" id="PTHR34106">
    <property type="entry name" value="GLYCOSIDASE"/>
    <property type="match status" value="1"/>
</dbReference>
<proteinExistence type="inferred from homology"/>
<dbReference type="InterPro" id="IPR007184">
    <property type="entry name" value="Mannoside_phosphorylase"/>
</dbReference>